<dbReference type="AlphaFoldDB" id="A0A7R9L6I5"/>
<sequence>RPSRTKYIIEKLKSDKLYDKCLKLDTRYATEDELSLVHSKEYIEIIKSTEKLSEKELRKLSNTYDSVYLTRETYSAAKLAVGNVLQVVDSVLTDQCLNGFACVRPPGHHSSRTKASGFCCFNNVSIAAKYAINKYNKKRILILDWDVHHGDVNIPWNGGPMTDSEYMLAFFNVILPIAYDFNPDLVFISAGFDAALNDPLGEYQLSPQVYGHMTHMLSRLANGKLIMCLEGGYNLISNGLCASECVSVLLGKCPESLPLKQYNGSAIETLKCVIGFQSTNWPNLKFDFDLPESLI</sequence>
<dbReference type="PANTHER" id="PTHR10625">
    <property type="entry name" value="HISTONE DEACETYLASE HDAC1-RELATED"/>
    <property type="match status" value="1"/>
</dbReference>
<name>A0A7R9L6I5_9ACAR</name>
<proteinExistence type="predicted"/>
<dbReference type="Proteomes" id="UP000759131">
    <property type="component" value="Unassembled WGS sequence"/>
</dbReference>
<organism evidence="3">
    <name type="scientific">Medioppia subpectinata</name>
    <dbReference type="NCBI Taxonomy" id="1979941"/>
    <lineage>
        <taxon>Eukaryota</taxon>
        <taxon>Metazoa</taxon>
        <taxon>Ecdysozoa</taxon>
        <taxon>Arthropoda</taxon>
        <taxon>Chelicerata</taxon>
        <taxon>Arachnida</taxon>
        <taxon>Acari</taxon>
        <taxon>Acariformes</taxon>
        <taxon>Sarcoptiformes</taxon>
        <taxon>Oribatida</taxon>
        <taxon>Brachypylina</taxon>
        <taxon>Oppioidea</taxon>
        <taxon>Oppiidae</taxon>
        <taxon>Medioppia</taxon>
    </lineage>
</organism>
<dbReference type="SUPFAM" id="SSF52768">
    <property type="entry name" value="Arginase/deacetylase"/>
    <property type="match status" value="1"/>
</dbReference>
<keyword evidence="4" id="KW-1185">Reference proteome</keyword>
<dbReference type="InterPro" id="IPR000286">
    <property type="entry name" value="HDACs"/>
</dbReference>
<evidence type="ECO:0000313" key="4">
    <source>
        <dbReference type="Proteomes" id="UP000759131"/>
    </source>
</evidence>
<dbReference type="EMBL" id="CAJPIZ010018146">
    <property type="protein sequence ID" value="CAG2116417.1"/>
    <property type="molecule type" value="Genomic_DNA"/>
</dbReference>
<evidence type="ECO:0000313" key="3">
    <source>
        <dbReference type="EMBL" id="CAD7635987.1"/>
    </source>
</evidence>
<protein>
    <recommendedName>
        <fullName evidence="2">Histone deacetylase domain-containing protein</fullName>
    </recommendedName>
</protein>
<dbReference type="PANTHER" id="PTHR10625:SF38">
    <property type="entry name" value="HISTONE DEACETYLASE 6, ISOFORM G"/>
    <property type="match status" value="1"/>
</dbReference>
<dbReference type="GO" id="GO:0040029">
    <property type="term" value="P:epigenetic regulation of gene expression"/>
    <property type="evidence" value="ECO:0007669"/>
    <property type="project" value="TreeGrafter"/>
</dbReference>
<dbReference type="InterPro" id="IPR023801">
    <property type="entry name" value="His_deacetylse_dom"/>
</dbReference>
<dbReference type="GO" id="GO:0141221">
    <property type="term" value="F:histone deacetylase activity, hydrolytic mechanism"/>
    <property type="evidence" value="ECO:0007669"/>
    <property type="project" value="UniProtKB-EC"/>
</dbReference>
<dbReference type="Gene3D" id="3.40.800.20">
    <property type="entry name" value="Histone deacetylase domain"/>
    <property type="match status" value="2"/>
</dbReference>
<evidence type="ECO:0000259" key="2">
    <source>
        <dbReference type="Pfam" id="PF00850"/>
    </source>
</evidence>
<accession>A0A7R9L6I5</accession>
<dbReference type="Pfam" id="PF00850">
    <property type="entry name" value="Hist_deacetyl"/>
    <property type="match status" value="2"/>
</dbReference>
<dbReference type="OrthoDB" id="424012at2759"/>
<dbReference type="GO" id="GO:0000118">
    <property type="term" value="C:histone deacetylase complex"/>
    <property type="evidence" value="ECO:0007669"/>
    <property type="project" value="TreeGrafter"/>
</dbReference>
<dbReference type="PRINTS" id="PR01270">
    <property type="entry name" value="HDASUPER"/>
</dbReference>
<gene>
    <name evidence="3" type="ORF">OSB1V03_LOCUS16376</name>
</gene>
<evidence type="ECO:0000256" key="1">
    <source>
        <dbReference type="ARBA" id="ARBA00048287"/>
    </source>
</evidence>
<feature type="domain" description="Histone deacetylase" evidence="2">
    <location>
        <begin position="2"/>
        <end position="151"/>
    </location>
</feature>
<dbReference type="InterPro" id="IPR023696">
    <property type="entry name" value="Ureohydrolase_dom_sf"/>
</dbReference>
<comment type="catalytic activity">
    <reaction evidence="1">
        <text>N(6)-acetyl-L-lysyl-[histone] + H2O = L-lysyl-[histone] + acetate</text>
        <dbReference type="Rhea" id="RHEA:58196"/>
        <dbReference type="Rhea" id="RHEA-COMP:9845"/>
        <dbReference type="Rhea" id="RHEA-COMP:11338"/>
        <dbReference type="ChEBI" id="CHEBI:15377"/>
        <dbReference type="ChEBI" id="CHEBI:29969"/>
        <dbReference type="ChEBI" id="CHEBI:30089"/>
        <dbReference type="ChEBI" id="CHEBI:61930"/>
        <dbReference type="EC" id="3.5.1.98"/>
    </reaction>
</comment>
<feature type="non-terminal residue" evidence="3">
    <location>
        <position position="295"/>
    </location>
</feature>
<dbReference type="EMBL" id="OC872721">
    <property type="protein sequence ID" value="CAD7635987.1"/>
    <property type="molecule type" value="Genomic_DNA"/>
</dbReference>
<dbReference type="InterPro" id="IPR037138">
    <property type="entry name" value="His_deacetylse_dom_sf"/>
</dbReference>
<feature type="domain" description="Histone deacetylase" evidence="2">
    <location>
        <begin position="152"/>
        <end position="248"/>
    </location>
</feature>
<reference evidence="3" key="1">
    <citation type="submission" date="2020-11" db="EMBL/GenBank/DDBJ databases">
        <authorList>
            <person name="Tran Van P."/>
        </authorList>
    </citation>
    <scope>NUCLEOTIDE SEQUENCE</scope>
</reference>